<dbReference type="RefSeq" id="WP_167045034.1">
    <property type="nucleotide sequence ID" value="NZ_JAAOZB010000001.1"/>
</dbReference>
<sequence>MLIELESVAKGRRMRALPETSVAYSTGHAVLACAETEQRPTVLGLIASGRMRPSAGYVTIDGSERTRDLRRRVALIDAPEVCDPHPDVLTAGVVSEELMFAGRGSSTISAVRWLRAHDMGDIAFVPFGNISPTERVRILCELAVLRTGVEGFVLVSPDRHGGRPSAWWEIAEEFAERGFAVLVIAGQAAAEALEATAEKEVGA</sequence>
<keyword evidence="3" id="KW-1185">Reference proteome</keyword>
<gene>
    <name evidence="1" type="ORF">FHX48_002217</name>
    <name evidence="2" type="ORF">FHX48_002731</name>
</gene>
<accession>A0A7W3PME6</accession>
<proteinExistence type="predicted"/>
<evidence type="ECO:0000313" key="3">
    <source>
        <dbReference type="Proteomes" id="UP000526083"/>
    </source>
</evidence>
<reference evidence="1 3" key="1">
    <citation type="submission" date="2020-07" db="EMBL/GenBank/DDBJ databases">
        <title>Sequencing the genomes of 1000 actinobacteria strains.</title>
        <authorList>
            <person name="Klenk H.-P."/>
        </authorList>
    </citation>
    <scope>NUCLEOTIDE SEQUENCE [LARGE SCALE GENOMIC DNA]</scope>
    <source>
        <strain evidence="1 3">DSM 27576</strain>
    </source>
</reference>
<comment type="caution">
    <text evidence="1">The sequence shown here is derived from an EMBL/GenBank/DDBJ whole genome shotgun (WGS) entry which is preliminary data.</text>
</comment>
<evidence type="ECO:0000313" key="1">
    <source>
        <dbReference type="EMBL" id="MBA8817123.1"/>
    </source>
</evidence>
<organism evidence="1 3">
    <name type="scientific">Microbacterium halimionae</name>
    <dbReference type="NCBI Taxonomy" id="1526413"/>
    <lineage>
        <taxon>Bacteria</taxon>
        <taxon>Bacillati</taxon>
        <taxon>Actinomycetota</taxon>
        <taxon>Actinomycetes</taxon>
        <taxon>Micrococcales</taxon>
        <taxon>Microbacteriaceae</taxon>
        <taxon>Microbacterium</taxon>
    </lineage>
</organism>
<dbReference type="Proteomes" id="UP000526083">
    <property type="component" value="Unassembled WGS sequence"/>
</dbReference>
<name>A0A7W3PME6_9MICO</name>
<protein>
    <submittedName>
        <fullName evidence="1">Uncharacterized protein</fullName>
    </submittedName>
</protein>
<dbReference type="EMBL" id="JACGWY010000004">
    <property type="protein sequence ID" value="MBA8817123.1"/>
    <property type="molecule type" value="Genomic_DNA"/>
</dbReference>
<evidence type="ECO:0000313" key="2">
    <source>
        <dbReference type="EMBL" id="MBA8817626.1"/>
    </source>
</evidence>
<dbReference type="AlphaFoldDB" id="A0A7W3PME6"/>
<dbReference type="EMBL" id="JACGWY010000008">
    <property type="protein sequence ID" value="MBA8817626.1"/>
    <property type="molecule type" value="Genomic_DNA"/>
</dbReference>